<protein>
    <submittedName>
        <fullName evidence="1">Uncharacterized protein</fullName>
    </submittedName>
</protein>
<evidence type="ECO:0000313" key="2">
    <source>
        <dbReference type="Proteomes" id="UP000324800"/>
    </source>
</evidence>
<evidence type="ECO:0000313" key="1">
    <source>
        <dbReference type="EMBL" id="KAA6393252.1"/>
    </source>
</evidence>
<proteinExistence type="predicted"/>
<dbReference type="EMBL" id="SNRW01002292">
    <property type="protein sequence ID" value="KAA6393252.1"/>
    <property type="molecule type" value="Genomic_DNA"/>
</dbReference>
<accession>A0A5J4WFG6</accession>
<dbReference type="AlphaFoldDB" id="A0A5J4WFG6"/>
<organism evidence="1 2">
    <name type="scientific">Streblomastix strix</name>
    <dbReference type="NCBI Taxonomy" id="222440"/>
    <lineage>
        <taxon>Eukaryota</taxon>
        <taxon>Metamonada</taxon>
        <taxon>Preaxostyla</taxon>
        <taxon>Oxymonadida</taxon>
        <taxon>Streblomastigidae</taxon>
        <taxon>Streblomastix</taxon>
    </lineage>
</organism>
<reference evidence="1 2" key="1">
    <citation type="submission" date="2019-03" db="EMBL/GenBank/DDBJ databases">
        <title>Single cell metagenomics reveals metabolic interactions within the superorganism composed of flagellate Streblomastix strix and complex community of Bacteroidetes bacteria on its surface.</title>
        <authorList>
            <person name="Treitli S.C."/>
            <person name="Kolisko M."/>
            <person name="Husnik F."/>
            <person name="Keeling P."/>
            <person name="Hampl V."/>
        </authorList>
    </citation>
    <scope>NUCLEOTIDE SEQUENCE [LARGE SCALE GENOMIC DNA]</scope>
    <source>
        <strain evidence="1">ST1C</strain>
    </source>
</reference>
<dbReference type="Proteomes" id="UP000324800">
    <property type="component" value="Unassembled WGS sequence"/>
</dbReference>
<gene>
    <name evidence="1" type="ORF">EZS28_011224</name>
</gene>
<sequence length="167" mass="18869">MKIIEQGGLEDICKVIHISLEGEMNWNQQYLIKLGCEAASIFLEDSEETFPFAIESGGIIDEIISLLNKLPIENIRQLEGEGKPNPLLKEMEKGGTLSKLIKIFQNDKYEDNDINTWSACSIGSLFKALPLPIEFGPIVINYLKDNVIKPNNSITLNNDRNLKKKEY</sequence>
<name>A0A5J4WFG6_9EUKA</name>
<comment type="caution">
    <text evidence="1">The sequence shown here is derived from an EMBL/GenBank/DDBJ whole genome shotgun (WGS) entry which is preliminary data.</text>
</comment>